<accession>A0A9P7SBI7</accession>
<keyword evidence="2" id="KW-1185">Reference proteome</keyword>
<proteinExistence type="predicted"/>
<dbReference type="AlphaFoldDB" id="A0A9P7SBI7"/>
<evidence type="ECO:0000313" key="2">
    <source>
        <dbReference type="Proteomes" id="UP000706124"/>
    </source>
</evidence>
<organism evidence="1 2">
    <name type="scientific">Claviceps pazoutovae</name>
    <dbReference type="NCBI Taxonomy" id="1649127"/>
    <lineage>
        <taxon>Eukaryota</taxon>
        <taxon>Fungi</taxon>
        <taxon>Dikarya</taxon>
        <taxon>Ascomycota</taxon>
        <taxon>Pezizomycotina</taxon>
        <taxon>Sordariomycetes</taxon>
        <taxon>Hypocreomycetidae</taxon>
        <taxon>Hypocreales</taxon>
        <taxon>Clavicipitaceae</taxon>
        <taxon>Claviceps</taxon>
    </lineage>
</organism>
<protein>
    <submittedName>
        <fullName evidence="1">Uncharacterized protein</fullName>
    </submittedName>
</protein>
<dbReference type="EMBL" id="SRPO01000970">
    <property type="protein sequence ID" value="KAG5927842.1"/>
    <property type="molecule type" value="Genomic_DNA"/>
</dbReference>
<comment type="caution">
    <text evidence="1">The sequence shown here is derived from an EMBL/GenBank/DDBJ whole genome shotgun (WGS) entry which is preliminary data.</text>
</comment>
<sequence>MPNLDSLNEEDFIARLGKPEIGAVIRMDGAPLTSNLPTHLTRSASFQRQDFMSSIKIIDFGEAFLSDDM</sequence>
<evidence type="ECO:0000313" key="1">
    <source>
        <dbReference type="EMBL" id="KAG5927842.1"/>
    </source>
</evidence>
<dbReference type="Proteomes" id="UP000706124">
    <property type="component" value="Unassembled WGS sequence"/>
</dbReference>
<dbReference type="OrthoDB" id="5979581at2759"/>
<reference evidence="1 2" key="1">
    <citation type="journal article" date="2020" name="bioRxiv">
        <title>Whole genome comparisons of ergot fungi reveals the divergence and evolution of species within the genus Claviceps are the result of varying mechanisms driving genome evolution and host range expansion.</title>
        <authorList>
            <person name="Wyka S.A."/>
            <person name="Mondo S.J."/>
            <person name="Liu M."/>
            <person name="Dettman J."/>
            <person name="Nalam V."/>
            <person name="Broders K.D."/>
        </authorList>
    </citation>
    <scope>NUCLEOTIDE SEQUENCE [LARGE SCALE GENOMIC DNA]</scope>
    <source>
        <strain evidence="1 2">CCC 1485</strain>
    </source>
</reference>
<name>A0A9P7SBI7_9HYPO</name>
<gene>
    <name evidence="1" type="ORF">E4U60_007931</name>
</gene>